<feature type="active site" description="Proton donor/acceptor" evidence="2">
    <location>
        <position position="152"/>
    </location>
</feature>
<dbReference type="InterPro" id="IPR023365">
    <property type="entry name" value="Sortase_dom-sf"/>
</dbReference>
<dbReference type="NCBIfam" id="TIGR01076">
    <property type="entry name" value="sortase_fam"/>
    <property type="match status" value="1"/>
</dbReference>
<sequence length="306" mass="32441">MSVASLLIAFGAVAAAGLLLYPSIAAWFSQYEQSQRIDGYSSQIRDLGADTLRDQLTAARAYNAAMTAGGAQIAANERLPLADAPDQGDAYATQLRGDAEGLMARLRIPAIDVDLPIYHGTSDPVLAHGVGHLEGTALPVGGASTHSVLTAHRGLATAELFTHLDRVEEGDTFTVEVFGEVVSYRVIETQVVEPEQTESLVPRLGEDLMTLVTCTPLGVNTHRILVTGERIIPTPIDDLADAGKRPEIPTFPWWAVISGGVLVVTAGYVWLSGRPVAPRSPRTPSTRHADSAPSDTPGFATRPGDT</sequence>
<dbReference type="EMBL" id="VYRZ01000001">
    <property type="protein sequence ID" value="KAA9089964.1"/>
    <property type="molecule type" value="Genomic_DNA"/>
</dbReference>
<proteinExistence type="predicted"/>
<evidence type="ECO:0000313" key="6">
    <source>
        <dbReference type="Proteomes" id="UP000327039"/>
    </source>
</evidence>
<dbReference type="InterPro" id="IPR005754">
    <property type="entry name" value="Sortase"/>
</dbReference>
<keyword evidence="4" id="KW-0812">Transmembrane</keyword>
<dbReference type="Proteomes" id="UP000327039">
    <property type="component" value="Unassembled WGS sequence"/>
</dbReference>
<keyword evidence="4" id="KW-0472">Membrane</keyword>
<evidence type="ECO:0000256" key="4">
    <source>
        <dbReference type="SAM" id="Phobius"/>
    </source>
</evidence>
<evidence type="ECO:0000313" key="5">
    <source>
        <dbReference type="EMBL" id="KAA9089964.1"/>
    </source>
</evidence>
<comment type="caution">
    <text evidence="5">The sequence shown here is derived from an EMBL/GenBank/DDBJ whole genome shotgun (WGS) entry which is preliminary data.</text>
</comment>
<reference evidence="6" key="1">
    <citation type="submission" date="2019-09" db="EMBL/GenBank/DDBJ databases">
        <title>Mumia zhuanghuii sp. nov. isolated from the intestinal contents of plateau pika (Ochotona curzoniae) in the Qinghai-Tibet plateau of China.</title>
        <authorList>
            <person name="Tian Z."/>
        </authorList>
    </citation>
    <scope>NUCLEOTIDE SEQUENCE [LARGE SCALE GENOMIC DNA]</scope>
    <source>
        <strain evidence="6">DSM 25564</strain>
    </source>
</reference>
<dbReference type="GO" id="GO:0016787">
    <property type="term" value="F:hydrolase activity"/>
    <property type="evidence" value="ECO:0007669"/>
    <property type="project" value="UniProtKB-KW"/>
</dbReference>
<evidence type="ECO:0000256" key="3">
    <source>
        <dbReference type="SAM" id="MobiDB-lite"/>
    </source>
</evidence>
<evidence type="ECO:0000256" key="2">
    <source>
        <dbReference type="PIRSR" id="PIRSR605754-1"/>
    </source>
</evidence>
<name>A0A5J5IUT9_9MICO</name>
<accession>A0A5J5IUT9</accession>
<keyword evidence="6" id="KW-1185">Reference proteome</keyword>
<dbReference type="InterPro" id="IPR042002">
    <property type="entry name" value="Sortase_C"/>
</dbReference>
<gene>
    <name evidence="5" type="ORF">F6B42_00315</name>
</gene>
<protein>
    <submittedName>
        <fullName evidence="5">Class C sortase</fullName>
    </submittedName>
</protein>
<keyword evidence="1" id="KW-0378">Hydrolase</keyword>
<dbReference type="OrthoDB" id="5242161at2"/>
<dbReference type="NCBIfam" id="NF033745">
    <property type="entry name" value="class_C_sortase"/>
    <property type="match status" value="1"/>
</dbReference>
<feature type="region of interest" description="Disordered" evidence="3">
    <location>
        <begin position="275"/>
        <end position="306"/>
    </location>
</feature>
<dbReference type="Gene3D" id="2.40.260.10">
    <property type="entry name" value="Sortase"/>
    <property type="match status" value="1"/>
</dbReference>
<keyword evidence="4" id="KW-1133">Transmembrane helix</keyword>
<evidence type="ECO:0000256" key="1">
    <source>
        <dbReference type="ARBA" id="ARBA00022801"/>
    </source>
</evidence>
<dbReference type="Pfam" id="PF04203">
    <property type="entry name" value="Sortase"/>
    <property type="match status" value="1"/>
</dbReference>
<feature type="active site" description="Acyl-thioester intermediate" evidence="2">
    <location>
        <position position="214"/>
    </location>
</feature>
<organism evidence="5 6">
    <name type="scientific">Microbacterium radiodurans</name>
    <dbReference type="NCBI Taxonomy" id="661398"/>
    <lineage>
        <taxon>Bacteria</taxon>
        <taxon>Bacillati</taxon>
        <taxon>Actinomycetota</taxon>
        <taxon>Actinomycetes</taxon>
        <taxon>Micrococcales</taxon>
        <taxon>Microbacteriaceae</taxon>
        <taxon>Microbacterium</taxon>
    </lineage>
</organism>
<feature type="transmembrane region" description="Helical" evidence="4">
    <location>
        <begin position="251"/>
        <end position="271"/>
    </location>
</feature>
<dbReference type="CDD" id="cd05827">
    <property type="entry name" value="Sortase_C"/>
    <property type="match status" value="1"/>
</dbReference>
<dbReference type="AlphaFoldDB" id="A0A5J5IUT9"/>
<dbReference type="SUPFAM" id="SSF63817">
    <property type="entry name" value="Sortase"/>
    <property type="match status" value="1"/>
</dbReference>